<feature type="region of interest" description="Disordered" evidence="10">
    <location>
        <begin position="70"/>
        <end position="89"/>
    </location>
</feature>
<dbReference type="EMBL" id="AKGD01000002">
    <property type="protein sequence ID" value="EIT69096.1"/>
    <property type="molecule type" value="Genomic_DNA"/>
</dbReference>
<evidence type="ECO:0000313" key="15">
    <source>
        <dbReference type="Proteomes" id="UP000003704"/>
    </source>
</evidence>
<keyword evidence="7" id="KW-0720">Serine protease</keyword>
<evidence type="ECO:0000256" key="4">
    <source>
        <dbReference type="ARBA" id="ARBA00022670"/>
    </source>
</evidence>
<protein>
    <recommendedName>
        <fullName evidence="16">Protease SohB</fullName>
    </recommendedName>
</protein>
<dbReference type="Pfam" id="PF01343">
    <property type="entry name" value="Peptidase_S49"/>
    <property type="match status" value="1"/>
</dbReference>
<comment type="caution">
    <text evidence="14">The sequence shown here is derived from an EMBL/GenBank/DDBJ whole genome shotgun (WGS) entry which is preliminary data.</text>
</comment>
<reference evidence="14 15" key="1">
    <citation type="journal article" date="2012" name="J. Bacteriol.">
        <title>Genome Sequence of n-Alkane-Degrading Hydrocarboniphaga effusa Strain AP103T (ATCC BAA-332T).</title>
        <authorList>
            <person name="Chang H.K."/>
            <person name="Zylstra G.J."/>
            <person name="Chae J.C."/>
        </authorList>
    </citation>
    <scope>NUCLEOTIDE SEQUENCE [LARGE SCALE GENOMIC DNA]</scope>
    <source>
        <strain evidence="14 15">AP103</strain>
    </source>
</reference>
<dbReference type="GO" id="GO:0006508">
    <property type="term" value="P:proteolysis"/>
    <property type="evidence" value="ECO:0007669"/>
    <property type="project" value="UniProtKB-KW"/>
</dbReference>
<evidence type="ECO:0000256" key="9">
    <source>
        <dbReference type="ARBA" id="ARBA00023136"/>
    </source>
</evidence>
<name>I8HZP9_9GAMM</name>
<dbReference type="Gene3D" id="3.90.226.10">
    <property type="entry name" value="2-enoyl-CoA Hydratase, Chain A, domain 1"/>
    <property type="match status" value="1"/>
</dbReference>
<keyword evidence="8 11" id="KW-1133">Transmembrane helix</keyword>
<evidence type="ECO:0000256" key="7">
    <source>
        <dbReference type="ARBA" id="ARBA00022825"/>
    </source>
</evidence>
<keyword evidence="5 11" id="KW-0812">Transmembrane</keyword>
<dbReference type="Pfam" id="PF08496">
    <property type="entry name" value="Peptidase_S49_N"/>
    <property type="match status" value="1"/>
</dbReference>
<keyword evidence="3" id="KW-1003">Cell membrane</keyword>
<evidence type="ECO:0000256" key="8">
    <source>
        <dbReference type="ARBA" id="ARBA00022989"/>
    </source>
</evidence>
<comment type="similarity">
    <text evidence="2">Belongs to the peptidase S49 family.</text>
</comment>
<evidence type="ECO:0000256" key="2">
    <source>
        <dbReference type="ARBA" id="ARBA00008683"/>
    </source>
</evidence>
<organism evidence="14 15">
    <name type="scientific">Hydrocarboniphaga effusa AP103</name>
    <dbReference type="NCBI Taxonomy" id="1172194"/>
    <lineage>
        <taxon>Bacteria</taxon>
        <taxon>Pseudomonadati</taxon>
        <taxon>Pseudomonadota</taxon>
        <taxon>Gammaproteobacteria</taxon>
        <taxon>Nevskiales</taxon>
        <taxon>Nevskiaceae</taxon>
        <taxon>Hydrocarboniphaga</taxon>
    </lineage>
</organism>
<keyword evidence="15" id="KW-1185">Reference proteome</keyword>
<evidence type="ECO:0008006" key="16">
    <source>
        <dbReference type="Google" id="ProtNLM"/>
    </source>
</evidence>
<dbReference type="PANTHER" id="PTHR42987">
    <property type="entry name" value="PEPTIDASE S49"/>
    <property type="match status" value="1"/>
</dbReference>
<evidence type="ECO:0000256" key="5">
    <source>
        <dbReference type="ARBA" id="ARBA00022692"/>
    </source>
</evidence>
<dbReference type="PATRIC" id="fig|1172194.4.peg.2588"/>
<evidence type="ECO:0000259" key="12">
    <source>
        <dbReference type="Pfam" id="PF01343"/>
    </source>
</evidence>
<dbReference type="NCBIfam" id="NF008745">
    <property type="entry name" value="PRK11778.1"/>
    <property type="match status" value="1"/>
</dbReference>
<evidence type="ECO:0000256" key="1">
    <source>
        <dbReference type="ARBA" id="ARBA00004236"/>
    </source>
</evidence>
<dbReference type="RefSeq" id="WP_007185619.1">
    <property type="nucleotide sequence ID" value="NZ_AKGD01000002.1"/>
</dbReference>
<dbReference type="SUPFAM" id="SSF52096">
    <property type="entry name" value="ClpP/crotonase"/>
    <property type="match status" value="1"/>
</dbReference>
<dbReference type="InterPro" id="IPR002142">
    <property type="entry name" value="Peptidase_S49"/>
</dbReference>
<dbReference type="PANTHER" id="PTHR42987:SF4">
    <property type="entry name" value="PROTEASE SOHB-RELATED"/>
    <property type="match status" value="1"/>
</dbReference>
<dbReference type="CDD" id="cd07023">
    <property type="entry name" value="S49_Sppa_N_C"/>
    <property type="match status" value="1"/>
</dbReference>
<dbReference type="InterPro" id="IPR047272">
    <property type="entry name" value="S49_SppA_C"/>
</dbReference>
<dbReference type="Gene3D" id="6.20.330.10">
    <property type="match status" value="1"/>
</dbReference>
<comment type="subcellular location">
    <subcellularLocation>
        <location evidence="1">Cell membrane</location>
    </subcellularLocation>
</comment>
<feature type="domain" description="Peptidase S49 N-terminal proteobacteria" evidence="13">
    <location>
        <begin position="3"/>
        <end position="153"/>
    </location>
</feature>
<dbReference type="GO" id="GO:0004252">
    <property type="term" value="F:serine-type endopeptidase activity"/>
    <property type="evidence" value="ECO:0007669"/>
    <property type="project" value="InterPro"/>
</dbReference>
<keyword evidence="9 11" id="KW-0472">Membrane</keyword>
<gene>
    <name evidence="14" type="ORF">WQQ_26780</name>
</gene>
<accession>I8HZP9</accession>
<keyword evidence="6" id="KW-0378">Hydrolase</keyword>
<dbReference type="OrthoDB" id="5614232at2"/>
<evidence type="ECO:0000256" key="11">
    <source>
        <dbReference type="SAM" id="Phobius"/>
    </source>
</evidence>
<dbReference type="InterPro" id="IPR013703">
    <property type="entry name" value="Peptidase_S49_N_proteobac"/>
</dbReference>
<dbReference type="GO" id="GO:0005886">
    <property type="term" value="C:plasma membrane"/>
    <property type="evidence" value="ECO:0007669"/>
    <property type="project" value="UniProtKB-SubCell"/>
</dbReference>
<proteinExistence type="inferred from homology"/>
<sequence length="343" mass="38267">MFFLTEYGLFLAKTLTWLGAVVVIIVTVASAARARRESSQGHLEIRHVNQRLSELADALNDELLSPAEQKKAAAARKKQDKQLEKAAKNPHAAVKNRVFVLDFDGDIQASAVSALREEISSVLQVARETDEVVLRLESGGGLVHAYGLAASQLLRLRERRLKLTVTIDKVAASGGYMMACVGDHILAAPFSIVGSIGVVAQLPNFNRLLRKHDIDVELHTAGDFKRTLTVFGENTDSGRAKFREEIEETHTLFKRFVLQNRPVLDIGKVATGEHWFGSQALGLKLIDRILTSDDYLLEKASEAEVYEIRYRRPRPLSERLSQQLTRLLLAGRRQLRPSKLDLL</sequence>
<evidence type="ECO:0000256" key="10">
    <source>
        <dbReference type="SAM" id="MobiDB-lite"/>
    </source>
</evidence>
<feature type="transmembrane region" description="Helical" evidence="11">
    <location>
        <begin position="15"/>
        <end position="32"/>
    </location>
</feature>
<evidence type="ECO:0000313" key="14">
    <source>
        <dbReference type="EMBL" id="EIT69096.1"/>
    </source>
</evidence>
<dbReference type="STRING" id="1172194.WQQ_26780"/>
<evidence type="ECO:0000256" key="6">
    <source>
        <dbReference type="ARBA" id="ARBA00022801"/>
    </source>
</evidence>
<feature type="domain" description="Peptidase S49" evidence="12">
    <location>
        <begin position="157"/>
        <end position="305"/>
    </location>
</feature>
<evidence type="ECO:0000259" key="13">
    <source>
        <dbReference type="Pfam" id="PF08496"/>
    </source>
</evidence>
<evidence type="ECO:0000256" key="3">
    <source>
        <dbReference type="ARBA" id="ARBA00022475"/>
    </source>
</evidence>
<dbReference type="Proteomes" id="UP000003704">
    <property type="component" value="Unassembled WGS sequence"/>
</dbReference>
<dbReference type="InterPro" id="IPR029045">
    <property type="entry name" value="ClpP/crotonase-like_dom_sf"/>
</dbReference>
<dbReference type="AlphaFoldDB" id="I8HZP9"/>
<keyword evidence="4" id="KW-0645">Protease</keyword>